<name>A0AAE5TVZ1_9HYPH</name>
<dbReference type="InterPro" id="IPR057326">
    <property type="entry name" value="KR_dom"/>
</dbReference>
<proteinExistence type="inferred from homology"/>
<dbReference type="InterPro" id="IPR036291">
    <property type="entry name" value="NAD(P)-bd_dom_sf"/>
</dbReference>
<dbReference type="GO" id="GO:0016491">
    <property type="term" value="F:oxidoreductase activity"/>
    <property type="evidence" value="ECO:0007669"/>
    <property type="project" value="UniProtKB-KW"/>
</dbReference>
<dbReference type="CDD" id="cd05233">
    <property type="entry name" value="SDR_c"/>
    <property type="match status" value="1"/>
</dbReference>
<dbReference type="Pfam" id="PF13561">
    <property type="entry name" value="adh_short_C2"/>
    <property type="match status" value="1"/>
</dbReference>
<dbReference type="PANTHER" id="PTHR43669:SF3">
    <property type="entry name" value="ALCOHOL DEHYDROGENASE, PUTATIVE (AFU_ORTHOLOGUE AFUA_3G03445)-RELATED"/>
    <property type="match status" value="1"/>
</dbReference>
<dbReference type="AlphaFoldDB" id="A0AAE5TVZ1"/>
<keyword evidence="2" id="KW-0560">Oxidoreductase</keyword>
<evidence type="ECO:0000256" key="2">
    <source>
        <dbReference type="ARBA" id="ARBA00023002"/>
    </source>
</evidence>
<evidence type="ECO:0000256" key="1">
    <source>
        <dbReference type="ARBA" id="ARBA00006484"/>
    </source>
</evidence>
<dbReference type="PRINTS" id="PR00081">
    <property type="entry name" value="GDHRDH"/>
</dbReference>
<dbReference type="PANTHER" id="PTHR43669">
    <property type="entry name" value="5-KETO-D-GLUCONATE 5-REDUCTASE"/>
    <property type="match status" value="1"/>
</dbReference>
<gene>
    <name evidence="4" type="ORF">CO657_08930</name>
</gene>
<dbReference type="Gene3D" id="3.40.50.720">
    <property type="entry name" value="NAD(P)-binding Rossmann-like Domain"/>
    <property type="match status" value="1"/>
</dbReference>
<dbReference type="InterPro" id="IPR002347">
    <property type="entry name" value="SDR_fam"/>
</dbReference>
<organism evidence="4 5">
    <name type="scientific">Rhizobium acidisoli</name>
    <dbReference type="NCBI Taxonomy" id="1538158"/>
    <lineage>
        <taxon>Bacteria</taxon>
        <taxon>Pseudomonadati</taxon>
        <taxon>Pseudomonadota</taxon>
        <taxon>Alphaproteobacteria</taxon>
        <taxon>Hyphomicrobiales</taxon>
        <taxon>Rhizobiaceae</taxon>
        <taxon>Rhizobium/Agrobacterium group</taxon>
        <taxon>Rhizobium</taxon>
    </lineage>
</organism>
<dbReference type="RefSeq" id="WP_054185319.1">
    <property type="nucleotide sequence ID" value="NZ_CP034998.1"/>
</dbReference>
<accession>A0AAE5TVZ1</accession>
<reference evidence="4 5" key="1">
    <citation type="submission" date="2019-01" db="EMBL/GenBank/DDBJ databases">
        <title>Genomic insights into the origins and evolution of symbiotic genes in the Phaseolus vulgaris microsymbionts.</title>
        <authorList>
            <person name="Tong W."/>
        </authorList>
    </citation>
    <scope>NUCLEOTIDE SEQUENCE [LARGE SCALE GENOMIC DNA]</scope>
    <source>
        <strain evidence="4 5">FH23</strain>
    </source>
</reference>
<dbReference type="FunFam" id="3.40.50.720:FF:000084">
    <property type="entry name" value="Short-chain dehydrogenase reductase"/>
    <property type="match status" value="1"/>
</dbReference>
<dbReference type="Proteomes" id="UP000220927">
    <property type="component" value="Chromosome"/>
</dbReference>
<evidence type="ECO:0000313" key="4">
    <source>
        <dbReference type="EMBL" id="QAS78188.1"/>
    </source>
</evidence>
<evidence type="ECO:0000313" key="5">
    <source>
        <dbReference type="Proteomes" id="UP000220927"/>
    </source>
</evidence>
<dbReference type="SMART" id="SM00822">
    <property type="entry name" value="PKS_KR"/>
    <property type="match status" value="1"/>
</dbReference>
<comment type="similarity">
    <text evidence="1">Belongs to the short-chain dehydrogenases/reductases (SDR) family.</text>
</comment>
<dbReference type="EMBL" id="CP034998">
    <property type="protein sequence ID" value="QAS78188.1"/>
    <property type="molecule type" value="Genomic_DNA"/>
</dbReference>
<dbReference type="SUPFAM" id="SSF51735">
    <property type="entry name" value="NAD(P)-binding Rossmann-fold domains"/>
    <property type="match status" value="1"/>
</dbReference>
<keyword evidence="5" id="KW-1185">Reference proteome</keyword>
<dbReference type="KEGG" id="rad:CO657_08930"/>
<evidence type="ECO:0000259" key="3">
    <source>
        <dbReference type="SMART" id="SM00822"/>
    </source>
</evidence>
<protein>
    <submittedName>
        <fullName evidence="4">SDR family oxidoreductase</fullName>
    </submittedName>
</protein>
<sequence>MFQGKTALITGGSRGIGLAAARQLRDGGARVAIAGRSQEKLDNAVDNLGGGIVAIRADMSSLDDLNRMREELQHAFGSLDILFANAGVALGTPLATTEEETYDTIMDANVKGVFFTVRAVLPLMREGGSIILNTSWLNQVGTPGRAVLSASKVAVRSFARTMSAELIDRKIRVNAVSPGSIETPIHRGKNQTEEEFRAYAERVGAQVPIGRMGRPEEIAAAVCFLASDASSYMLGAEIVVDGGRSEL</sequence>
<feature type="domain" description="Ketoreductase" evidence="3">
    <location>
        <begin position="5"/>
        <end position="170"/>
    </location>
</feature>